<evidence type="ECO:0000313" key="2">
    <source>
        <dbReference type="Proteomes" id="UP000280434"/>
    </source>
</evidence>
<accession>A0A494X0Z5</accession>
<dbReference type="AlphaFoldDB" id="A0A494X0Z5"/>
<sequence>MQDNTHNPDDVFGKTISSYTRAQAIADGVLVNVSGLAREVGFRIPVAVTSAVWADCVAWTDADSERQAAQDESGRLWDVLWMGALAAKRARGVQRIAFELHRVPRGGHGTQPRPVVLNLHIGPGDNAEPVITILMSDDD</sequence>
<comment type="caution">
    <text evidence="1">The sequence shown here is derived from an EMBL/GenBank/DDBJ whole genome shotgun (WGS) entry which is preliminary data.</text>
</comment>
<reference evidence="1 2" key="1">
    <citation type="submission" date="2018-10" db="EMBL/GenBank/DDBJ databases">
        <title>Paraburkholderia sp. 7MK8-2, isolated from soil.</title>
        <authorList>
            <person name="Gao Z.-H."/>
            <person name="Qiu L.-H."/>
        </authorList>
    </citation>
    <scope>NUCLEOTIDE SEQUENCE [LARGE SCALE GENOMIC DNA]</scope>
    <source>
        <strain evidence="1 2">7MK8-2</strain>
    </source>
</reference>
<dbReference type="InterPro" id="IPR046480">
    <property type="entry name" value="DUF6573"/>
</dbReference>
<protein>
    <submittedName>
        <fullName evidence="1">Uncharacterized protein</fullName>
    </submittedName>
</protein>
<name>A0A494X0Z5_9BURK</name>
<dbReference type="OrthoDB" id="4556966at2"/>
<dbReference type="EMBL" id="RBZV01000015">
    <property type="protein sequence ID" value="RKP43992.1"/>
    <property type="molecule type" value="Genomic_DNA"/>
</dbReference>
<proteinExistence type="predicted"/>
<keyword evidence="2" id="KW-1185">Reference proteome</keyword>
<gene>
    <name evidence="1" type="ORF">D7S89_23965</name>
</gene>
<organism evidence="1 2">
    <name type="scientific">Trinickia fusca</name>
    <dbReference type="NCBI Taxonomy" id="2419777"/>
    <lineage>
        <taxon>Bacteria</taxon>
        <taxon>Pseudomonadati</taxon>
        <taxon>Pseudomonadota</taxon>
        <taxon>Betaproteobacteria</taxon>
        <taxon>Burkholderiales</taxon>
        <taxon>Burkholderiaceae</taxon>
        <taxon>Trinickia</taxon>
    </lineage>
</organism>
<dbReference type="Proteomes" id="UP000280434">
    <property type="component" value="Unassembled WGS sequence"/>
</dbReference>
<evidence type="ECO:0000313" key="1">
    <source>
        <dbReference type="EMBL" id="RKP43992.1"/>
    </source>
</evidence>
<dbReference type="Pfam" id="PF20213">
    <property type="entry name" value="DUF6573"/>
    <property type="match status" value="1"/>
</dbReference>